<proteinExistence type="predicted"/>
<accession>A0A1G7KEP9</accession>
<organism evidence="1 2">
    <name type="scientific">Fontibacillus panacisegetis</name>
    <dbReference type="NCBI Taxonomy" id="670482"/>
    <lineage>
        <taxon>Bacteria</taxon>
        <taxon>Bacillati</taxon>
        <taxon>Bacillota</taxon>
        <taxon>Bacilli</taxon>
        <taxon>Bacillales</taxon>
        <taxon>Paenibacillaceae</taxon>
        <taxon>Fontibacillus</taxon>
    </lineage>
</organism>
<dbReference type="RefSeq" id="WP_175471362.1">
    <property type="nucleotide sequence ID" value="NZ_FNBG01000009.1"/>
</dbReference>
<name>A0A1G7KEP9_9BACL</name>
<sequence>MMLEITVHGSKVIVESSHTIVIIECYDDETAQSVVAKITLEQIGRV</sequence>
<dbReference type="AlphaFoldDB" id="A0A1G7KEP9"/>
<evidence type="ECO:0000313" key="2">
    <source>
        <dbReference type="Proteomes" id="UP000198972"/>
    </source>
</evidence>
<gene>
    <name evidence="1" type="ORF">SAMN04488542_109118</name>
</gene>
<keyword evidence="2" id="KW-1185">Reference proteome</keyword>
<dbReference type="Proteomes" id="UP000198972">
    <property type="component" value="Unassembled WGS sequence"/>
</dbReference>
<reference evidence="1 2" key="1">
    <citation type="submission" date="2016-10" db="EMBL/GenBank/DDBJ databases">
        <authorList>
            <person name="de Groot N.N."/>
        </authorList>
    </citation>
    <scope>NUCLEOTIDE SEQUENCE [LARGE SCALE GENOMIC DNA]</scope>
    <source>
        <strain evidence="1 2">DSM 28129</strain>
    </source>
</reference>
<dbReference type="EMBL" id="FNBG01000009">
    <property type="protein sequence ID" value="SDF35703.1"/>
    <property type="molecule type" value="Genomic_DNA"/>
</dbReference>
<evidence type="ECO:0000313" key="1">
    <source>
        <dbReference type="EMBL" id="SDF35703.1"/>
    </source>
</evidence>
<protein>
    <submittedName>
        <fullName evidence="1">Uncharacterized protein</fullName>
    </submittedName>
</protein>